<dbReference type="PANTHER" id="PTHR24346:SF92">
    <property type="entry name" value="SNF1-RELATED PROTEIN KINASE 2.6"/>
    <property type="match status" value="1"/>
</dbReference>
<evidence type="ECO:0000313" key="5">
    <source>
        <dbReference type="Proteomes" id="UP001485043"/>
    </source>
</evidence>
<evidence type="ECO:0000256" key="2">
    <source>
        <dbReference type="ARBA" id="ARBA00022840"/>
    </source>
</evidence>
<reference evidence="4 5" key="1">
    <citation type="journal article" date="2024" name="Nat. Commun.">
        <title>Phylogenomics reveals the evolutionary origins of lichenization in chlorophyte algae.</title>
        <authorList>
            <person name="Puginier C."/>
            <person name="Libourel C."/>
            <person name="Otte J."/>
            <person name="Skaloud P."/>
            <person name="Haon M."/>
            <person name="Grisel S."/>
            <person name="Petersen M."/>
            <person name="Berrin J.G."/>
            <person name="Delaux P.M."/>
            <person name="Dal Grande F."/>
            <person name="Keller J."/>
        </authorList>
    </citation>
    <scope>NUCLEOTIDE SEQUENCE [LARGE SCALE GENOMIC DNA]</scope>
    <source>
        <strain evidence="4 5">SAG 2523</strain>
    </source>
</reference>
<feature type="non-terminal residue" evidence="4">
    <location>
        <position position="1"/>
    </location>
</feature>
<dbReference type="InterPro" id="IPR011009">
    <property type="entry name" value="Kinase-like_dom_sf"/>
</dbReference>
<dbReference type="PROSITE" id="PS50011">
    <property type="entry name" value="PROTEIN_KINASE_DOM"/>
    <property type="match status" value="1"/>
</dbReference>
<dbReference type="PANTHER" id="PTHR24346">
    <property type="entry name" value="MAP/MICROTUBULE AFFINITY-REGULATING KINASE"/>
    <property type="match status" value="1"/>
</dbReference>
<dbReference type="GO" id="GO:0005737">
    <property type="term" value="C:cytoplasm"/>
    <property type="evidence" value="ECO:0007669"/>
    <property type="project" value="TreeGrafter"/>
</dbReference>
<sequence length="160" mass="18102">PEVISGLRSYDGQLADIWSCGCVLYVMIFCEYPFEREGDPTTPHRRNAIVSQRIRNADYRIPDNPPTSPELKDLLSKILVVDPKHRATIADIIRHPWFSRGLPKGVLDMNDKLVAEKQHAGYQSEAEIRAIVDEAAEASPAQNRHIDSMIDEEFMDITEG</sequence>
<comment type="caution">
    <text evidence="4">The sequence shown here is derived from an EMBL/GenBank/DDBJ whole genome shotgun (WGS) entry which is preliminary data.</text>
</comment>
<accession>A0AAW1SXM6</accession>
<feature type="domain" description="Protein kinase" evidence="3">
    <location>
        <begin position="1"/>
        <end position="98"/>
    </location>
</feature>
<name>A0AAW1SXM6_9CHLO</name>
<dbReference type="AlphaFoldDB" id="A0AAW1SXM6"/>
<protein>
    <recommendedName>
        <fullName evidence="3">Protein kinase domain-containing protein</fullName>
    </recommendedName>
</protein>
<dbReference type="InterPro" id="IPR000719">
    <property type="entry name" value="Prot_kinase_dom"/>
</dbReference>
<evidence type="ECO:0000313" key="4">
    <source>
        <dbReference type="EMBL" id="KAK9861780.1"/>
    </source>
</evidence>
<dbReference type="EMBL" id="JALJOV010000703">
    <property type="protein sequence ID" value="KAK9861780.1"/>
    <property type="molecule type" value="Genomic_DNA"/>
</dbReference>
<gene>
    <name evidence="4" type="ORF">WJX84_011716</name>
</gene>
<proteinExistence type="predicted"/>
<organism evidence="4 5">
    <name type="scientific">Apatococcus fuscideae</name>
    <dbReference type="NCBI Taxonomy" id="2026836"/>
    <lineage>
        <taxon>Eukaryota</taxon>
        <taxon>Viridiplantae</taxon>
        <taxon>Chlorophyta</taxon>
        <taxon>core chlorophytes</taxon>
        <taxon>Trebouxiophyceae</taxon>
        <taxon>Chlorellales</taxon>
        <taxon>Chlorellaceae</taxon>
        <taxon>Apatococcus</taxon>
    </lineage>
</organism>
<evidence type="ECO:0000256" key="1">
    <source>
        <dbReference type="ARBA" id="ARBA00022741"/>
    </source>
</evidence>
<dbReference type="Pfam" id="PF00069">
    <property type="entry name" value="Pkinase"/>
    <property type="match status" value="1"/>
</dbReference>
<dbReference type="Gene3D" id="1.10.510.10">
    <property type="entry name" value="Transferase(Phosphotransferase) domain 1"/>
    <property type="match status" value="1"/>
</dbReference>
<keyword evidence="5" id="KW-1185">Reference proteome</keyword>
<dbReference type="SUPFAM" id="SSF56112">
    <property type="entry name" value="Protein kinase-like (PK-like)"/>
    <property type="match status" value="1"/>
</dbReference>
<keyword evidence="2" id="KW-0067">ATP-binding</keyword>
<dbReference type="GO" id="GO:0035556">
    <property type="term" value="P:intracellular signal transduction"/>
    <property type="evidence" value="ECO:0007669"/>
    <property type="project" value="TreeGrafter"/>
</dbReference>
<dbReference type="GO" id="GO:0004674">
    <property type="term" value="F:protein serine/threonine kinase activity"/>
    <property type="evidence" value="ECO:0007669"/>
    <property type="project" value="TreeGrafter"/>
</dbReference>
<dbReference type="Proteomes" id="UP001485043">
    <property type="component" value="Unassembled WGS sequence"/>
</dbReference>
<dbReference type="GO" id="GO:0005524">
    <property type="term" value="F:ATP binding"/>
    <property type="evidence" value="ECO:0007669"/>
    <property type="project" value="UniProtKB-KW"/>
</dbReference>
<evidence type="ECO:0000259" key="3">
    <source>
        <dbReference type="PROSITE" id="PS50011"/>
    </source>
</evidence>
<keyword evidence="1" id="KW-0547">Nucleotide-binding</keyword>